<keyword evidence="2" id="KW-1133">Transmembrane helix</keyword>
<keyword evidence="2" id="KW-0812">Transmembrane</keyword>
<comment type="caution">
    <text evidence="3">The sequence shown here is derived from an EMBL/GenBank/DDBJ whole genome shotgun (WGS) entry which is preliminary data.</text>
</comment>
<protein>
    <submittedName>
        <fullName evidence="3">NADH-ubiquinone dehydrogenase</fullName>
    </submittedName>
</protein>
<evidence type="ECO:0000256" key="1">
    <source>
        <dbReference type="SAM" id="MobiDB-lite"/>
    </source>
</evidence>
<evidence type="ECO:0000313" key="4">
    <source>
        <dbReference type="Proteomes" id="UP000643405"/>
    </source>
</evidence>
<dbReference type="Proteomes" id="UP000643405">
    <property type="component" value="Unassembled WGS sequence"/>
</dbReference>
<evidence type="ECO:0000256" key="2">
    <source>
        <dbReference type="SAM" id="Phobius"/>
    </source>
</evidence>
<dbReference type="EMBL" id="JACVVX010000002">
    <property type="protein sequence ID" value="MBD0414824.1"/>
    <property type="molecule type" value="Genomic_DNA"/>
</dbReference>
<gene>
    <name evidence="3" type="ORF">ICI42_09175</name>
</gene>
<feature type="region of interest" description="Disordered" evidence="1">
    <location>
        <begin position="67"/>
        <end position="93"/>
    </location>
</feature>
<organism evidence="3 4">
    <name type="scientific">Oryzicola mucosus</name>
    <dbReference type="NCBI Taxonomy" id="2767425"/>
    <lineage>
        <taxon>Bacteria</taxon>
        <taxon>Pseudomonadati</taxon>
        <taxon>Pseudomonadota</taxon>
        <taxon>Alphaproteobacteria</taxon>
        <taxon>Hyphomicrobiales</taxon>
        <taxon>Phyllobacteriaceae</taxon>
        <taxon>Oryzicola</taxon>
    </lineage>
</organism>
<name>A0A8J6PT71_9HYPH</name>
<feature type="compositionally biased region" description="Basic and acidic residues" evidence="1">
    <location>
        <begin position="73"/>
        <end position="82"/>
    </location>
</feature>
<proteinExistence type="predicted"/>
<reference evidence="3" key="1">
    <citation type="submission" date="2020-09" db="EMBL/GenBank/DDBJ databases">
        <title>Genome seq and assembly of Tianweitania sp.</title>
        <authorList>
            <person name="Chhetri G."/>
        </authorList>
    </citation>
    <scope>NUCLEOTIDE SEQUENCE</scope>
    <source>
        <strain evidence="3">Rool2</strain>
    </source>
</reference>
<feature type="transmembrane region" description="Helical" evidence="2">
    <location>
        <begin position="26"/>
        <end position="51"/>
    </location>
</feature>
<keyword evidence="4" id="KW-1185">Reference proteome</keyword>
<dbReference type="RefSeq" id="WP_188164240.1">
    <property type="nucleotide sequence ID" value="NZ_JACVVX010000002.1"/>
</dbReference>
<dbReference type="AlphaFoldDB" id="A0A8J6PT71"/>
<evidence type="ECO:0000313" key="3">
    <source>
        <dbReference type="EMBL" id="MBD0414824.1"/>
    </source>
</evidence>
<accession>A0A8J6PT71</accession>
<sequence length="209" mass="21785">MTGKTRIGMTLKEEVAGAANLMAHPFAGAAAMTALGFGMAGQAMGVWIGMLEGASEMTRRLSNLQPAGLAKPASEEPAKPAKDTASAQSKARATVKTMMDDSRAVAERVAARRPKVAGSAADVVVAEPVAAFVQPQALEKPEAPDDLKAISGIGPKLEQVLNGLGIWTYAQIAAWSEEEIGWVDEHLSFGGRIGRDDWTGQASKLATGN</sequence>
<keyword evidence="2" id="KW-0472">Membrane</keyword>